<evidence type="ECO:0000313" key="3">
    <source>
        <dbReference type="Proteomes" id="UP000295136"/>
    </source>
</evidence>
<dbReference type="AlphaFoldDB" id="A0A4R5FHV3"/>
<dbReference type="EMBL" id="SMLD01000044">
    <property type="protein sequence ID" value="TDE51216.1"/>
    <property type="molecule type" value="Genomic_DNA"/>
</dbReference>
<organism evidence="2 3">
    <name type="scientific">Nonomuraea mesophila</name>
    <dbReference type="NCBI Taxonomy" id="2530382"/>
    <lineage>
        <taxon>Bacteria</taxon>
        <taxon>Bacillati</taxon>
        <taxon>Actinomycetota</taxon>
        <taxon>Actinomycetes</taxon>
        <taxon>Streptosporangiales</taxon>
        <taxon>Streptosporangiaceae</taxon>
        <taxon>Nonomuraea</taxon>
    </lineage>
</organism>
<accession>A0A4R5FHV3</accession>
<proteinExistence type="predicted"/>
<evidence type="ECO:0000313" key="2">
    <source>
        <dbReference type="EMBL" id="TDE51216.1"/>
    </source>
</evidence>
<comment type="caution">
    <text evidence="2">The sequence shown here is derived from an EMBL/GenBank/DDBJ whole genome shotgun (WGS) entry which is preliminary data.</text>
</comment>
<dbReference type="InterPro" id="IPR029058">
    <property type="entry name" value="AB_hydrolase_fold"/>
</dbReference>
<evidence type="ECO:0008006" key="4">
    <source>
        <dbReference type="Google" id="ProtNLM"/>
    </source>
</evidence>
<gene>
    <name evidence="2" type="ORF">E1295_18600</name>
</gene>
<protein>
    <recommendedName>
        <fullName evidence="4">Alpha/beta hydrolase</fullName>
    </recommendedName>
</protein>
<reference evidence="2 3" key="1">
    <citation type="submission" date="2019-03" db="EMBL/GenBank/DDBJ databases">
        <title>Draft genome sequences of novel Actinobacteria.</title>
        <authorList>
            <person name="Sahin N."/>
            <person name="Ay H."/>
            <person name="Saygin H."/>
        </authorList>
    </citation>
    <scope>NUCLEOTIDE SEQUENCE [LARGE SCALE GENOMIC DNA]</scope>
    <source>
        <strain evidence="2 3">6K102</strain>
    </source>
</reference>
<dbReference type="RefSeq" id="WP_132631587.1">
    <property type="nucleotide sequence ID" value="NZ_SMLD01000044.1"/>
</dbReference>
<feature type="region of interest" description="Disordered" evidence="1">
    <location>
        <begin position="1"/>
        <end position="25"/>
    </location>
</feature>
<name>A0A4R5FHV3_9ACTN</name>
<feature type="compositionally biased region" description="Polar residues" evidence="1">
    <location>
        <begin position="1"/>
        <end position="10"/>
    </location>
</feature>
<dbReference type="Proteomes" id="UP000295136">
    <property type="component" value="Unassembled WGS sequence"/>
</dbReference>
<sequence>MSPTYETRLQPSHAPAPVRPRAEQTHHVVRWPEFGHGGPFAALDTPDVLVTELREFFRSLA</sequence>
<evidence type="ECO:0000256" key="1">
    <source>
        <dbReference type="SAM" id="MobiDB-lite"/>
    </source>
</evidence>
<keyword evidence="3" id="KW-1185">Reference proteome</keyword>
<dbReference type="Gene3D" id="3.40.50.1820">
    <property type="entry name" value="alpha/beta hydrolase"/>
    <property type="match status" value="1"/>
</dbReference>